<reference evidence="2 3" key="1">
    <citation type="submission" date="2016-11" db="EMBL/GenBank/DDBJ databases">
        <title>A multilocus sequence analysis scheme for characterization of bacteria in the genus Thioclava.</title>
        <authorList>
            <person name="Liu Y."/>
            <person name="Shao Z."/>
        </authorList>
    </citation>
    <scope>NUCLEOTIDE SEQUENCE [LARGE SCALE GENOMIC DNA]</scope>
    <source>
        <strain evidence="2 3">11.10-0-13</strain>
    </source>
</reference>
<protein>
    <recommendedName>
        <fullName evidence="1">Hedgehog/Intein (Hint) domain-containing protein</fullName>
    </recommendedName>
</protein>
<gene>
    <name evidence="2" type="ORF">BMG00_00985</name>
</gene>
<comment type="caution">
    <text evidence="2">The sequence shown here is derived from an EMBL/GenBank/DDBJ whole genome shotgun (WGS) entry which is preliminary data.</text>
</comment>
<dbReference type="InterPro" id="IPR036844">
    <property type="entry name" value="Hint_dom_sf"/>
</dbReference>
<accession>A0ABX3MRE7</accession>
<dbReference type="Gene3D" id="2.170.16.10">
    <property type="entry name" value="Hedgehog/Intein (Hint) domain"/>
    <property type="match status" value="1"/>
</dbReference>
<dbReference type="Proteomes" id="UP000242224">
    <property type="component" value="Unassembled WGS sequence"/>
</dbReference>
<dbReference type="InterPro" id="IPR006141">
    <property type="entry name" value="Intein_N"/>
</dbReference>
<organism evidence="2 3">
    <name type="scientific">Thioclava marina</name>
    <dbReference type="NCBI Taxonomy" id="1915077"/>
    <lineage>
        <taxon>Bacteria</taxon>
        <taxon>Pseudomonadati</taxon>
        <taxon>Pseudomonadota</taxon>
        <taxon>Alphaproteobacteria</taxon>
        <taxon>Rhodobacterales</taxon>
        <taxon>Paracoccaceae</taxon>
        <taxon>Thioclava</taxon>
    </lineage>
</organism>
<sequence>MLEQSPSGAQWGWYSSPTLTVNTGAAPTQVEISDTDGSSGTLDDDSEGQVLTQDTVIGGVTYAAGSMLQDEYEVSLTDGTNTYRLVAISVRTYSDPYTYNDQIIGFSWEGDAPPEGVTLTYVASSNQDYASMVPCFTPGTQIETPDGPRPVESLRVGDAVLTLDHGAQPLRWIARRHLNAGDIDLRPELCPIRIAAGALGPGRPAQDLVVSPQHRILLRSLIVERMTAEPEVLIAARHLTALPGISVLRDACEPAYIHLLFDRHEVVIANGTEAETLLLGPEVTRTLPRATRQAWHRLLPDLDPTNPPPPARPLVTGKKARNLVARHHRNAKALQDALVTVI</sequence>
<dbReference type="InterPro" id="IPR028992">
    <property type="entry name" value="Hedgehog/Intein_dom"/>
</dbReference>
<dbReference type="PROSITE" id="PS50817">
    <property type="entry name" value="INTEIN_N_TER"/>
    <property type="match status" value="1"/>
</dbReference>
<feature type="domain" description="Hedgehog/Intein (Hint)" evidence="1">
    <location>
        <begin position="134"/>
        <end position="280"/>
    </location>
</feature>
<proteinExistence type="predicted"/>
<dbReference type="EMBL" id="MPZS01000001">
    <property type="protein sequence ID" value="OOY14112.1"/>
    <property type="molecule type" value="Genomic_DNA"/>
</dbReference>
<evidence type="ECO:0000259" key="1">
    <source>
        <dbReference type="Pfam" id="PF13403"/>
    </source>
</evidence>
<dbReference type="SUPFAM" id="SSF51294">
    <property type="entry name" value="Hedgehog/intein (Hint) domain"/>
    <property type="match status" value="1"/>
</dbReference>
<evidence type="ECO:0000313" key="3">
    <source>
        <dbReference type="Proteomes" id="UP000242224"/>
    </source>
</evidence>
<keyword evidence="3" id="KW-1185">Reference proteome</keyword>
<dbReference type="Pfam" id="PF13403">
    <property type="entry name" value="Hint_2"/>
    <property type="match status" value="1"/>
</dbReference>
<evidence type="ECO:0000313" key="2">
    <source>
        <dbReference type="EMBL" id="OOY14112.1"/>
    </source>
</evidence>
<name>A0ABX3MRE7_9RHOB</name>